<dbReference type="Pfam" id="PF04229">
    <property type="entry name" value="GrpB"/>
    <property type="match status" value="1"/>
</dbReference>
<organism evidence="1 2">
    <name type="scientific">Amphibacillus indicireducens</name>
    <dbReference type="NCBI Taxonomy" id="1076330"/>
    <lineage>
        <taxon>Bacteria</taxon>
        <taxon>Bacillati</taxon>
        <taxon>Bacillota</taxon>
        <taxon>Bacilli</taxon>
        <taxon>Bacillales</taxon>
        <taxon>Bacillaceae</taxon>
        <taxon>Amphibacillus</taxon>
    </lineage>
</organism>
<sequence length="121" mass="14536">MLVELDDLSMADKSLFRSFYKTGFLRLKVERVGGIVLEKFTDDTYQEKTHYIHLVDFQKELWNNLIIFRDYLIANETAKNDYLEIKRKYFKNPSTGIKEYTDFKEHFVKVVTQLSHTEIDR</sequence>
<gene>
    <name evidence="1" type="ORF">GCM10022410_06250</name>
</gene>
<dbReference type="SUPFAM" id="SSF81301">
    <property type="entry name" value="Nucleotidyltransferase"/>
    <property type="match status" value="1"/>
</dbReference>
<name>A0ABP7V9H5_9BACI</name>
<dbReference type="PANTHER" id="PTHR34822">
    <property type="entry name" value="GRPB DOMAIN PROTEIN (AFU_ORTHOLOGUE AFUA_1G01530)"/>
    <property type="match status" value="1"/>
</dbReference>
<reference evidence="2" key="1">
    <citation type="journal article" date="2019" name="Int. J. Syst. Evol. Microbiol.">
        <title>The Global Catalogue of Microorganisms (GCM) 10K type strain sequencing project: providing services to taxonomists for standard genome sequencing and annotation.</title>
        <authorList>
            <consortium name="The Broad Institute Genomics Platform"/>
            <consortium name="The Broad Institute Genome Sequencing Center for Infectious Disease"/>
            <person name="Wu L."/>
            <person name="Ma J."/>
        </authorList>
    </citation>
    <scope>NUCLEOTIDE SEQUENCE [LARGE SCALE GENOMIC DNA]</scope>
    <source>
        <strain evidence="2">JCM 17250</strain>
    </source>
</reference>
<accession>A0ABP7V9H5</accession>
<evidence type="ECO:0000313" key="1">
    <source>
        <dbReference type="EMBL" id="GAA4062150.1"/>
    </source>
</evidence>
<dbReference type="PANTHER" id="PTHR34822:SF1">
    <property type="entry name" value="GRPB FAMILY PROTEIN"/>
    <property type="match status" value="1"/>
</dbReference>
<protein>
    <submittedName>
        <fullName evidence="1">Uncharacterized protein</fullName>
    </submittedName>
</protein>
<dbReference type="Proteomes" id="UP001501734">
    <property type="component" value="Unassembled WGS sequence"/>
</dbReference>
<dbReference type="EMBL" id="BAABDL010000033">
    <property type="protein sequence ID" value="GAA4062150.1"/>
    <property type="molecule type" value="Genomic_DNA"/>
</dbReference>
<dbReference type="Gene3D" id="3.30.460.10">
    <property type="entry name" value="Beta Polymerase, domain 2"/>
    <property type="match status" value="1"/>
</dbReference>
<comment type="caution">
    <text evidence="1">The sequence shown here is derived from an EMBL/GenBank/DDBJ whole genome shotgun (WGS) entry which is preliminary data.</text>
</comment>
<keyword evidence="2" id="KW-1185">Reference proteome</keyword>
<dbReference type="InterPro" id="IPR043519">
    <property type="entry name" value="NT_sf"/>
</dbReference>
<proteinExistence type="predicted"/>
<evidence type="ECO:0000313" key="2">
    <source>
        <dbReference type="Proteomes" id="UP001501734"/>
    </source>
</evidence>
<dbReference type="InterPro" id="IPR007344">
    <property type="entry name" value="GrpB/CoaE"/>
</dbReference>